<dbReference type="CDD" id="cd10148">
    <property type="entry name" value="CsoR-like_DUF156"/>
    <property type="match status" value="1"/>
</dbReference>
<keyword evidence="2" id="KW-1185">Reference proteome</keyword>
<dbReference type="EMBL" id="HF951689">
    <property type="protein sequence ID" value="CCW36310.1"/>
    <property type="molecule type" value="Genomic_DNA"/>
</dbReference>
<dbReference type="PANTHER" id="PTHR33677">
    <property type="entry name" value="TRANSCRIPTIONAL REPRESSOR FRMR-RELATED"/>
    <property type="match status" value="1"/>
</dbReference>
<dbReference type="InterPro" id="IPR038390">
    <property type="entry name" value="Metal_Tscrpt_repr_sf"/>
</dbReference>
<dbReference type="GO" id="GO:0046872">
    <property type="term" value="F:metal ion binding"/>
    <property type="evidence" value="ECO:0007669"/>
    <property type="project" value="InterPro"/>
</dbReference>
<gene>
    <name evidence="1" type="ORF">CCALI_02513</name>
</gene>
<dbReference type="FunCoup" id="S0F011">
    <property type="interactions" value="146"/>
</dbReference>
<protein>
    <submittedName>
        <fullName evidence="1">Uncharacterized protein conserved in bacteria</fullName>
    </submittedName>
</protein>
<dbReference type="PATRIC" id="fig|1303518.3.peg.2612"/>
<accession>S0F011</accession>
<dbReference type="STRING" id="454171.CP488_01577"/>
<dbReference type="GO" id="GO:0045892">
    <property type="term" value="P:negative regulation of DNA-templated transcription"/>
    <property type="evidence" value="ECO:0007669"/>
    <property type="project" value="UniProtKB-ARBA"/>
</dbReference>
<dbReference type="Gene3D" id="1.20.58.1000">
    <property type="entry name" value="Metal-sensitive repressor, helix protomer"/>
    <property type="match status" value="1"/>
</dbReference>
<evidence type="ECO:0000313" key="1">
    <source>
        <dbReference type="EMBL" id="CCW36310.1"/>
    </source>
</evidence>
<evidence type="ECO:0000313" key="2">
    <source>
        <dbReference type="Proteomes" id="UP000014227"/>
    </source>
</evidence>
<organism evidence="1 2">
    <name type="scientific">Chthonomonas calidirosea (strain DSM 23976 / ICMP 18418 / T49)</name>
    <dbReference type="NCBI Taxonomy" id="1303518"/>
    <lineage>
        <taxon>Bacteria</taxon>
        <taxon>Bacillati</taxon>
        <taxon>Armatimonadota</taxon>
        <taxon>Chthonomonadia</taxon>
        <taxon>Chthonomonadales</taxon>
        <taxon>Chthonomonadaceae</taxon>
        <taxon>Chthonomonas</taxon>
    </lineage>
</organism>
<dbReference type="GO" id="GO:0003677">
    <property type="term" value="F:DNA binding"/>
    <property type="evidence" value="ECO:0007669"/>
    <property type="project" value="InterPro"/>
</dbReference>
<dbReference type="InParanoid" id="S0F011"/>
<dbReference type="HOGENOM" id="CLU_130332_3_0_0"/>
<dbReference type="KEGG" id="ccz:CCALI_02513"/>
<dbReference type="eggNOG" id="COG1937">
    <property type="taxonomic scope" value="Bacteria"/>
</dbReference>
<sequence length="101" mass="11422">MALSSSSDKRQKLHNRVRRIEGQIRGIGRMIEEGRYCVDILHQIAAARSALDALGIELLVQHLQTCVIGHNVESAHPDAQRLTQEEMLQEVQKVLTHFLKS</sequence>
<dbReference type="InterPro" id="IPR003735">
    <property type="entry name" value="Metal_Tscrpt_repr"/>
</dbReference>
<dbReference type="AlphaFoldDB" id="S0F011"/>
<dbReference type="OrthoDB" id="9811244at2"/>
<name>S0F011_CHTCT</name>
<dbReference type="RefSeq" id="WP_016483821.1">
    <property type="nucleotide sequence ID" value="NC_021487.1"/>
</dbReference>
<reference evidence="2" key="1">
    <citation type="submission" date="2013-03" db="EMBL/GenBank/DDBJ databases">
        <title>Genome sequence of Chthonomonas calidirosea, the first sequenced genome from the Armatimonadetes phylum (formally candidate division OP10).</title>
        <authorList>
            <person name="Lee K.C.Y."/>
            <person name="Morgan X.C."/>
            <person name="Dunfield P.F."/>
            <person name="Tamas I."/>
            <person name="Houghton K.M."/>
            <person name="Vyssotski M."/>
            <person name="Ryan J.L.J."/>
            <person name="Lagutin K."/>
            <person name="McDonald I.R."/>
            <person name="Stott M.B."/>
        </authorList>
    </citation>
    <scope>NUCLEOTIDE SEQUENCE [LARGE SCALE GENOMIC DNA]</scope>
    <source>
        <strain evidence="2">DSM 23976 / ICMP 18418 / T49</strain>
    </source>
</reference>
<proteinExistence type="predicted"/>
<dbReference type="Pfam" id="PF02583">
    <property type="entry name" value="Trns_repr_metal"/>
    <property type="match status" value="1"/>
</dbReference>
<dbReference type="Proteomes" id="UP000014227">
    <property type="component" value="Chromosome I"/>
</dbReference>